<protein>
    <submittedName>
        <fullName evidence="9">Rod shape-determining protein MreD</fullName>
    </submittedName>
</protein>
<feature type="transmembrane region" description="Helical" evidence="8">
    <location>
        <begin position="68"/>
        <end position="93"/>
    </location>
</feature>
<dbReference type="NCBIfam" id="TIGR03426">
    <property type="entry name" value="shape_MreD"/>
    <property type="match status" value="1"/>
</dbReference>
<feature type="transmembrane region" description="Helical" evidence="8">
    <location>
        <begin position="37"/>
        <end position="62"/>
    </location>
</feature>
<dbReference type="EMBL" id="JBHTGQ010000002">
    <property type="protein sequence ID" value="MFC7748406.1"/>
    <property type="molecule type" value="Genomic_DNA"/>
</dbReference>
<proteinExistence type="inferred from homology"/>
<gene>
    <name evidence="9" type="primary">mreD</name>
    <name evidence="9" type="ORF">ACFQWB_00410</name>
</gene>
<feature type="transmembrane region" description="Helical" evidence="8">
    <location>
        <begin position="6"/>
        <end position="25"/>
    </location>
</feature>
<evidence type="ECO:0000256" key="2">
    <source>
        <dbReference type="ARBA" id="ARBA00007776"/>
    </source>
</evidence>
<evidence type="ECO:0000256" key="5">
    <source>
        <dbReference type="ARBA" id="ARBA00022960"/>
    </source>
</evidence>
<accession>A0ABW2UZA0</accession>
<keyword evidence="4 8" id="KW-0812">Transmembrane</keyword>
<keyword evidence="5" id="KW-0133">Cell shape</keyword>
<evidence type="ECO:0000256" key="8">
    <source>
        <dbReference type="SAM" id="Phobius"/>
    </source>
</evidence>
<evidence type="ECO:0000256" key="7">
    <source>
        <dbReference type="ARBA" id="ARBA00023136"/>
    </source>
</evidence>
<reference evidence="10" key="1">
    <citation type="journal article" date="2019" name="Int. J. Syst. Evol. Microbiol.">
        <title>The Global Catalogue of Microorganisms (GCM) 10K type strain sequencing project: providing services to taxonomists for standard genome sequencing and annotation.</title>
        <authorList>
            <consortium name="The Broad Institute Genomics Platform"/>
            <consortium name="The Broad Institute Genome Sequencing Center for Infectious Disease"/>
            <person name="Wu L."/>
            <person name="Ma J."/>
        </authorList>
    </citation>
    <scope>NUCLEOTIDE SEQUENCE [LARGE SCALE GENOMIC DNA]</scope>
    <source>
        <strain evidence="10">JCM 18657</strain>
    </source>
</reference>
<dbReference type="InterPro" id="IPR007227">
    <property type="entry name" value="Cell_shape_determining_MreD"/>
</dbReference>
<keyword evidence="10" id="KW-1185">Reference proteome</keyword>
<organism evidence="9 10">
    <name type="scientific">Paenibacillus thermoaerophilus</name>
    <dbReference type="NCBI Taxonomy" id="1215385"/>
    <lineage>
        <taxon>Bacteria</taxon>
        <taxon>Bacillati</taxon>
        <taxon>Bacillota</taxon>
        <taxon>Bacilli</taxon>
        <taxon>Bacillales</taxon>
        <taxon>Paenibacillaceae</taxon>
        <taxon>Paenibacillus</taxon>
    </lineage>
</organism>
<dbReference type="RefSeq" id="WP_138788955.1">
    <property type="nucleotide sequence ID" value="NZ_JBHTGQ010000002.1"/>
</dbReference>
<comment type="caution">
    <text evidence="9">The sequence shown here is derived from an EMBL/GenBank/DDBJ whole genome shotgun (WGS) entry which is preliminary data.</text>
</comment>
<feature type="transmembrane region" description="Helical" evidence="8">
    <location>
        <begin position="105"/>
        <end position="125"/>
    </location>
</feature>
<comment type="similarity">
    <text evidence="2">Belongs to the MreD family.</text>
</comment>
<dbReference type="Proteomes" id="UP001596528">
    <property type="component" value="Unassembled WGS sequence"/>
</dbReference>
<evidence type="ECO:0000256" key="3">
    <source>
        <dbReference type="ARBA" id="ARBA00022475"/>
    </source>
</evidence>
<keyword evidence="3" id="KW-1003">Cell membrane</keyword>
<evidence type="ECO:0000313" key="9">
    <source>
        <dbReference type="EMBL" id="MFC7748406.1"/>
    </source>
</evidence>
<evidence type="ECO:0000256" key="1">
    <source>
        <dbReference type="ARBA" id="ARBA00004651"/>
    </source>
</evidence>
<comment type="subcellular location">
    <subcellularLocation>
        <location evidence="1">Cell membrane</location>
        <topology evidence="1">Multi-pass membrane protein</topology>
    </subcellularLocation>
</comment>
<sequence>MNKWIVGAMMLLFMCEGTLAVWLVPARWQSDGSASPMLVMVGVLFLALYAHRYSAIVYGLAFGLLQDIVYYGHALGVHSFAMGITGYFIGVLFRPVQPGLVSTLLAMLTGCSLYRLIVYGLYRYMLTTTEAPFLWALTRQMVPDILMSLLFALAVYVPVRRFLDSPRGNRMDADERMAG</sequence>
<name>A0ABW2UZA0_9BACL</name>
<feature type="transmembrane region" description="Helical" evidence="8">
    <location>
        <begin position="145"/>
        <end position="163"/>
    </location>
</feature>
<dbReference type="Pfam" id="PF04093">
    <property type="entry name" value="MreD"/>
    <property type="match status" value="1"/>
</dbReference>
<keyword evidence="7 8" id="KW-0472">Membrane</keyword>
<evidence type="ECO:0000256" key="4">
    <source>
        <dbReference type="ARBA" id="ARBA00022692"/>
    </source>
</evidence>
<evidence type="ECO:0000313" key="10">
    <source>
        <dbReference type="Proteomes" id="UP001596528"/>
    </source>
</evidence>
<evidence type="ECO:0000256" key="6">
    <source>
        <dbReference type="ARBA" id="ARBA00022989"/>
    </source>
</evidence>
<keyword evidence="6 8" id="KW-1133">Transmembrane helix</keyword>